<dbReference type="RefSeq" id="WP_301191736.1">
    <property type="nucleotide sequence ID" value="NZ_JAPDPJ010000045.1"/>
</dbReference>
<dbReference type="Pfam" id="PF00472">
    <property type="entry name" value="RF-1"/>
    <property type="match status" value="1"/>
</dbReference>
<protein>
    <submittedName>
        <fullName evidence="3">Peptide chain release factor H</fullName>
    </submittedName>
</protein>
<gene>
    <name evidence="3" type="primary">prfH</name>
    <name evidence="3" type="ORF">OM075_17010</name>
</gene>
<name>A0AAE3SG64_9BACT</name>
<evidence type="ECO:0000313" key="4">
    <source>
        <dbReference type="Proteomes" id="UP001209229"/>
    </source>
</evidence>
<dbReference type="AlphaFoldDB" id="A0AAE3SG64"/>
<organism evidence="3 4">
    <name type="scientific">Plebeiibacterium sediminum</name>
    <dbReference type="NCBI Taxonomy" id="2992112"/>
    <lineage>
        <taxon>Bacteria</taxon>
        <taxon>Pseudomonadati</taxon>
        <taxon>Bacteroidota</taxon>
        <taxon>Bacteroidia</taxon>
        <taxon>Marinilabiliales</taxon>
        <taxon>Marinilabiliaceae</taxon>
        <taxon>Plebeiibacterium</taxon>
    </lineage>
</organism>
<dbReference type="SUPFAM" id="SSF75620">
    <property type="entry name" value="Release factor"/>
    <property type="match status" value="1"/>
</dbReference>
<sequence>MDTIILQITSGRGPAECCWVVAQLLKYIIKEAKNANISYNIMHREKGVENGTLFSASIKFEGKNVEAFSKQWIGTILWIGQSEFRKFHKRKNWFVSINSITFSNDKFEICDKDISFQAIRSGGPGGQHVNKVSTAIRAKHIPTGLHVLVSESRSQFQNKKLAKQRLLELIKLEQIDQQKCNMQTEWKNHSEIQRGNPIRTFYGSDFKVRNEKTNYKQKRNSLKNNLRKELQE</sequence>
<proteinExistence type="inferred from homology"/>
<keyword evidence="4" id="KW-1185">Reference proteome</keyword>
<comment type="caution">
    <text evidence="3">The sequence shown here is derived from an EMBL/GenBank/DDBJ whole genome shotgun (WGS) entry which is preliminary data.</text>
</comment>
<evidence type="ECO:0000313" key="3">
    <source>
        <dbReference type="EMBL" id="MCW3788175.1"/>
    </source>
</evidence>
<dbReference type="PANTHER" id="PTHR43116">
    <property type="entry name" value="PEPTIDE CHAIN RELEASE FACTOR 2"/>
    <property type="match status" value="1"/>
</dbReference>
<dbReference type="InterPro" id="IPR045853">
    <property type="entry name" value="Pep_chain_release_fac_I_sf"/>
</dbReference>
<evidence type="ECO:0000256" key="1">
    <source>
        <dbReference type="ARBA" id="ARBA00010835"/>
    </source>
</evidence>
<accession>A0AAE3SG64</accession>
<dbReference type="InterPro" id="IPR017509">
    <property type="entry name" value="PrfH"/>
</dbReference>
<feature type="domain" description="Prokaryotic-type class I peptide chain release factors" evidence="2">
    <location>
        <begin position="120"/>
        <end position="136"/>
    </location>
</feature>
<reference evidence="3" key="1">
    <citation type="submission" date="2022-10" db="EMBL/GenBank/DDBJ databases">
        <authorList>
            <person name="Yu W.X."/>
        </authorList>
    </citation>
    <scope>NUCLEOTIDE SEQUENCE</scope>
    <source>
        <strain evidence="3">AAT</strain>
    </source>
</reference>
<dbReference type="Gene3D" id="3.30.160.20">
    <property type="match status" value="1"/>
</dbReference>
<dbReference type="GO" id="GO:0003747">
    <property type="term" value="F:translation release factor activity"/>
    <property type="evidence" value="ECO:0007669"/>
    <property type="project" value="InterPro"/>
</dbReference>
<dbReference type="InterPro" id="IPR000352">
    <property type="entry name" value="Pep_chain_release_fac_I"/>
</dbReference>
<dbReference type="PANTHER" id="PTHR43116:SF3">
    <property type="entry name" value="CLASS I PEPTIDE CHAIN RELEASE FACTOR"/>
    <property type="match status" value="1"/>
</dbReference>
<dbReference type="Gene3D" id="3.30.70.1660">
    <property type="match status" value="1"/>
</dbReference>
<dbReference type="EMBL" id="JAPDPJ010000045">
    <property type="protein sequence ID" value="MCW3788175.1"/>
    <property type="molecule type" value="Genomic_DNA"/>
</dbReference>
<dbReference type="PROSITE" id="PS00745">
    <property type="entry name" value="RF_PROK_I"/>
    <property type="match status" value="1"/>
</dbReference>
<dbReference type="NCBIfam" id="TIGR03072">
    <property type="entry name" value="release_prfH"/>
    <property type="match status" value="1"/>
</dbReference>
<comment type="similarity">
    <text evidence="1">Belongs to the prokaryotic/mitochondrial release factor family.</text>
</comment>
<evidence type="ECO:0000259" key="2">
    <source>
        <dbReference type="PROSITE" id="PS00745"/>
    </source>
</evidence>
<dbReference type="Proteomes" id="UP001209229">
    <property type="component" value="Unassembled WGS sequence"/>
</dbReference>